<protein>
    <submittedName>
        <fullName evidence="2">Glycosyltransferase family 2 protein</fullName>
    </submittedName>
</protein>
<dbReference type="InterPro" id="IPR001173">
    <property type="entry name" value="Glyco_trans_2-like"/>
</dbReference>
<gene>
    <name evidence="2" type="ORF">IBL25_08710</name>
</gene>
<accession>A0ABR7R5J4</accession>
<feature type="domain" description="Glycosyltransferase 2-like" evidence="1">
    <location>
        <begin position="398"/>
        <end position="575"/>
    </location>
</feature>
<comment type="caution">
    <text evidence="2">The sequence shown here is derived from an EMBL/GenBank/DDBJ whole genome shotgun (WGS) entry which is preliminary data.</text>
</comment>
<keyword evidence="3" id="KW-1185">Reference proteome</keyword>
<evidence type="ECO:0000313" key="2">
    <source>
        <dbReference type="EMBL" id="MBC9177019.1"/>
    </source>
</evidence>
<dbReference type="EMBL" id="JACTUZ010000025">
    <property type="protein sequence ID" value="MBC9177019.1"/>
    <property type="molecule type" value="Genomic_DNA"/>
</dbReference>
<dbReference type="CDD" id="cd04184">
    <property type="entry name" value="GT2_RfbC_Mx_like"/>
    <property type="match status" value="1"/>
</dbReference>
<dbReference type="Pfam" id="PF00535">
    <property type="entry name" value="Glycos_transf_2"/>
    <property type="match status" value="2"/>
</dbReference>
<evidence type="ECO:0000313" key="3">
    <source>
        <dbReference type="Proteomes" id="UP000603940"/>
    </source>
</evidence>
<organism evidence="2 3">
    <name type="scientific">Pseudoroseomonas ludipueritiae</name>
    <dbReference type="NCBI Taxonomy" id="198093"/>
    <lineage>
        <taxon>Bacteria</taxon>
        <taxon>Pseudomonadati</taxon>
        <taxon>Pseudomonadota</taxon>
        <taxon>Alphaproteobacteria</taxon>
        <taxon>Acetobacterales</taxon>
        <taxon>Acetobacteraceae</taxon>
        <taxon>Pseudoroseomonas</taxon>
    </lineage>
</organism>
<reference evidence="2 3" key="1">
    <citation type="journal article" date="2009" name="Int. J. Syst. Evol. Microbiol.">
        <title>Transfer of Teichococcus ludipueritiae and Muricoccus roseus to the genus Roseomonas, as Roseomonas ludipueritiae comb. nov. and Roseomonas rosea comb. nov., respectively, and emended description of the genus Roseomonas.</title>
        <authorList>
            <person name="Sanchez-Porro C."/>
            <person name="Gallego V."/>
            <person name="Busse H.J."/>
            <person name="Kampfer P."/>
            <person name="Ventosa A."/>
        </authorList>
    </citation>
    <scope>NUCLEOTIDE SEQUENCE [LARGE SCALE GENOMIC DNA]</scope>
    <source>
        <strain evidence="2 3">DSM 14915</strain>
    </source>
</reference>
<proteinExistence type="predicted"/>
<dbReference type="SUPFAM" id="SSF53448">
    <property type="entry name" value="Nucleotide-diphospho-sugar transferases"/>
    <property type="match status" value="2"/>
</dbReference>
<evidence type="ECO:0000259" key="1">
    <source>
        <dbReference type="Pfam" id="PF00535"/>
    </source>
</evidence>
<name>A0ABR7R5J4_9PROT</name>
<dbReference type="PANTHER" id="PTHR43179:SF7">
    <property type="entry name" value="RHAMNOSYLTRANSFERASE WBBL"/>
    <property type="match status" value="1"/>
</dbReference>
<sequence length="669" mass="75797">MEHSTFWRATGPLRRRLSSMPDGVRISARRFAKALWWASTPHRMPERLRFLKARRLGGISVAQPEPMQAIEAQLTVQEAPLTVKEIAFVPAPQSGQPHTDVQLASASGTYRFQPPTGGYTYIPPRQPDDLERRVRQLTHSVLFSIVVPVYNTPLDLLARLVASVKAQWYSSWELIFVDDASPNDAVRTTLSALQDPRIRTIFSDKNRGISDTTNIGLNAAQGEYVVFLDHDDELTVDCLYELALCIERDDPDFIYSDEDKIATDGSFTQPFFKPDWSPDTMMSTMFTCHVMCVRRSLLEKVGGLRKEFDGSQDYDFVLRLVEHTNRISHIPKVLYHWRIIPASVASDLNAKPYAIEASRSAREAALKRRNLQGVVEPVSQVPGYFRIRYDVVGTPLISIIIPSKNNAAVLRRCVESIQDLSSYRNFEIIIMDNGSTHVDAVRTLRYFSAQDGIRVIPHNQPFNYSELNNIGVRHSQGDILLFLNDDTEVLSPDWLERMAGYAQLDHVGAVGAKLLYPNSRSVQHNGVLNLDTGPAHALLREDADSPGYFMRNLLEWNWLAVTGACLMVERRKFEAVGGFNEKLPIAYNDVKLCFDLVDHGYYNVVCPAVELTHHESLTRGADELTPEKRARCMRDMELLYRLSPHYFMRDPFHNPNLHPSSVHFALATA</sequence>
<dbReference type="CDD" id="cd04186">
    <property type="entry name" value="GT_2_like_c"/>
    <property type="match status" value="1"/>
</dbReference>
<dbReference type="PANTHER" id="PTHR43179">
    <property type="entry name" value="RHAMNOSYLTRANSFERASE WBBL"/>
    <property type="match status" value="1"/>
</dbReference>
<dbReference type="InterPro" id="IPR029044">
    <property type="entry name" value="Nucleotide-diphossugar_trans"/>
</dbReference>
<dbReference type="Proteomes" id="UP000603940">
    <property type="component" value="Unassembled WGS sequence"/>
</dbReference>
<feature type="domain" description="Glycosyltransferase 2-like" evidence="1">
    <location>
        <begin position="144"/>
        <end position="268"/>
    </location>
</feature>
<dbReference type="Gene3D" id="3.90.550.10">
    <property type="entry name" value="Spore Coat Polysaccharide Biosynthesis Protein SpsA, Chain A"/>
    <property type="match status" value="2"/>
</dbReference>